<comment type="caution">
    <text evidence="8">The sequence shown here is derived from an EMBL/GenBank/DDBJ whole genome shotgun (WGS) entry which is preliminary data.</text>
</comment>
<dbReference type="Pfam" id="PF00126">
    <property type="entry name" value="HTH_1"/>
    <property type="match status" value="1"/>
</dbReference>
<dbReference type="NCBIfam" id="TIGR00638">
    <property type="entry name" value="Mop"/>
    <property type="match status" value="1"/>
</dbReference>
<dbReference type="PATRIC" id="fig|35818.11.peg.1165"/>
<accession>A0A0N1EBM4</accession>
<dbReference type="EMBL" id="JNOC01000031">
    <property type="protein sequence ID" value="KPH55867.1"/>
    <property type="molecule type" value="Genomic_DNA"/>
</dbReference>
<evidence type="ECO:0000259" key="7">
    <source>
        <dbReference type="PROSITE" id="PS51866"/>
    </source>
</evidence>
<dbReference type="Gene3D" id="2.40.50.100">
    <property type="match status" value="2"/>
</dbReference>
<dbReference type="GO" id="GO:0003700">
    <property type="term" value="F:DNA-binding transcription factor activity"/>
    <property type="evidence" value="ECO:0007669"/>
    <property type="project" value="InterPro"/>
</dbReference>
<dbReference type="STRING" id="35818.HPU229336_01370"/>
<dbReference type="PANTHER" id="PTHR30432:SF1">
    <property type="entry name" value="DNA-BINDING TRANSCRIPTIONAL DUAL REGULATOR MODE"/>
    <property type="match status" value="1"/>
</dbReference>
<dbReference type="InterPro" id="IPR016462">
    <property type="entry name" value="ModE"/>
</dbReference>
<dbReference type="AlphaFoldDB" id="A0A0N1EBM4"/>
<evidence type="ECO:0000313" key="8">
    <source>
        <dbReference type="EMBL" id="KPH55867.1"/>
    </source>
</evidence>
<dbReference type="InterPro" id="IPR036390">
    <property type="entry name" value="WH_DNA-bd_sf"/>
</dbReference>
<gene>
    <name evidence="8" type="ORF">HPU229334_05915</name>
</gene>
<dbReference type="InterPro" id="IPR051815">
    <property type="entry name" value="Molybdate_resp_trans_reg"/>
</dbReference>
<evidence type="ECO:0000256" key="5">
    <source>
        <dbReference type="PIRNR" id="PIRNR005763"/>
    </source>
</evidence>
<proteinExistence type="inferred from homology"/>
<evidence type="ECO:0000256" key="3">
    <source>
        <dbReference type="ARBA" id="ARBA00022505"/>
    </source>
</evidence>
<dbReference type="PROSITE" id="PS51866">
    <property type="entry name" value="MOP"/>
    <property type="match status" value="2"/>
</dbReference>
<dbReference type="InterPro" id="IPR036388">
    <property type="entry name" value="WH-like_DNA-bd_sf"/>
</dbReference>
<dbReference type="InterPro" id="IPR008995">
    <property type="entry name" value="Mo/tungstate-bd_C_term_dom"/>
</dbReference>
<feature type="domain" description="Mop" evidence="7">
    <location>
        <begin position="126"/>
        <end position="192"/>
    </location>
</feature>
<name>A0A0N1EBM4_9HELI</name>
<dbReference type="Gene3D" id="1.10.10.10">
    <property type="entry name" value="Winged helix-like DNA-binding domain superfamily/Winged helix DNA-binding domain"/>
    <property type="match status" value="1"/>
</dbReference>
<reference evidence="8 9" key="1">
    <citation type="submission" date="2014-06" db="EMBL/GenBank/DDBJ databases">
        <title>Helicobacter pullorum isolates in fresh chicken meat - phenotypic and genotypic features.</title>
        <authorList>
            <person name="Borges V."/>
            <person name="Santos A."/>
            <person name="Correia C.B."/>
            <person name="Saraiva M."/>
            <person name="Menard A."/>
            <person name="Vieira L."/>
            <person name="Sampaio D.A."/>
            <person name="Gomes J.P."/>
            <person name="Oleastro M."/>
        </authorList>
    </citation>
    <scope>NUCLEOTIDE SEQUENCE [LARGE SCALE GENOMIC DNA]</scope>
    <source>
        <strain evidence="8 9">229334/12</strain>
    </source>
</reference>
<dbReference type="InterPro" id="IPR005116">
    <property type="entry name" value="Transp-assoc_OB_typ1"/>
</dbReference>
<keyword evidence="3 5" id="KW-0500">Molybdenum</keyword>
<evidence type="ECO:0000256" key="6">
    <source>
        <dbReference type="PIRSR" id="PIRSR005763-1"/>
    </source>
</evidence>
<evidence type="ECO:0000256" key="1">
    <source>
        <dbReference type="ARBA" id="ARBA00008110"/>
    </source>
</evidence>
<dbReference type="PANTHER" id="PTHR30432">
    <property type="entry name" value="TRANSCRIPTIONAL REGULATOR MODE"/>
    <property type="match status" value="1"/>
</dbReference>
<organism evidence="8 9">
    <name type="scientific">Helicobacter pullorum</name>
    <dbReference type="NCBI Taxonomy" id="35818"/>
    <lineage>
        <taxon>Bacteria</taxon>
        <taxon>Pseudomonadati</taxon>
        <taxon>Campylobacterota</taxon>
        <taxon>Epsilonproteobacteria</taxon>
        <taxon>Campylobacterales</taxon>
        <taxon>Helicobacteraceae</taxon>
        <taxon>Helicobacter</taxon>
    </lineage>
</organism>
<dbReference type="GO" id="GO:0030151">
    <property type="term" value="F:molybdenum ion binding"/>
    <property type="evidence" value="ECO:0007669"/>
    <property type="project" value="UniProtKB-UniRule"/>
</dbReference>
<evidence type="ECO:0000313" key="9">
    <source>
        <dbReference type="Proteomes" id="UP000037997"/>
    </source>
</evidence>
<dbReference type="InterPro" id="IPR000847">
    <property type="entry name" value="LysR_HTH_N"/>
</dbReference>
<dbReference type="Pfam" id="PF03459">
    <property type="entry name" value="TOBE"/>
    <property type="match status" value="2"/>
</dbReference>
<feature type="region of interest" description="Required for dimer formation and molybdate binding" evidence="6">
    <location>
        <begin position="127"/>
        <end position="135"/>
    </location>
</feature>
<dbReference type="InterPro" id="IPR003725">
    <property type="entry name" value="ModE-bd_N"/>
</dbReference>
<dbReference type="Proteomes" id="UP000037997">
    <property type="component" value="Unassembled WGS sequence"/>
</dbReference>
<dbReference type="GO" id="GO:0015689">
    <property type="term" value="P:molybdate ion transport"/>
    <property type="evidence" value="ECO:0007669"/>
    <property type="project" value="UniProtKB-UniRule"/>
</dbReference>
<dbReference type="SUPFAM" id="SSF50331">
    <property type="entry name" value="MOP-like"/>
    <property type="match status" value="2"/>
</dbReference>
<dbReference type="SUPFAM" id="SSF46785">
    <property type="entry name" value="Winged helix' DNA-binding domain"/>
    <property type="match status" value="1"/>
</dbReference>
<dbReference type="InterPro" id="IPR004606">
    <property type="entry name" value="Mop_domain"/>
</dbReference>
<feature type="domain" description="Mop" evidence="7">
    <location>
        <begin position="197"/>
        <end position="262"/>
    </location>
</feature>
<dbReference type="NCBIfam" id="TIGR00637">
    <property type="entry name" value="ModE_repress"/>
    <property type="match status" value="1"/>
</dbReference>
<keyword evidence="4" id="KW-0677">Repeat</keyword>
<dbReference type="RefSeq" id="WP_054197933.1">
    <property type="nucleotide sequence ID" value="NZ_JNOC01000031.1"/>
</dbReference>
<dbReference type="PIRSF" id="PIRSF005763">
    <property type="entry name" value="Txn_reg_ModE"/>
    <property type="match status" value="1"/>
</dbReference>
<keyword evidence="2 5" id="KW-0813">Transport</keyword>
<evidence type="ECO:0000256" key="4">
    <source>
        <dbReference type="ARBA" id="ARBA00022737"/>
    </source>
</evidence>
<comment type="similarity">
    <text evidence="1 5">Belongs to the ModE family.</text>
</comment>
<protein>
    <submittedName>
        <fullName evidence="8">Molybdenum-pterin-binding protein</fullName>
    </submittedName>
</protein>
<evidence type="ECO:0000256" key="2">
    <source>
        <dbReference type="ARBA" id="ARBA00022448"/>
    </source>
</evidence>
<sequence>MEVQGRIWIKENNKNFLGHGKVELLERIAESGSIAKAAREMKMSYKAAWDSIDMMNKISQQPLVLRATGGKGGGGTQITEKGREAIKIFREMEEIQERLLKLFEVDLKEWDNATKNTIFGRQFMLKTSARNQLLGEIVAIKEGKVNAEVTLQISQDLQIVSIITLQSLKEMGLALGMQVYALVKASWIVIFTQKPSENSLQNCMCGEIKAISDGAVNCGITIQSGEIEFGAVITEDSKNNLALEVGQKVWFGFKANDVILGI</sequence>